<evidence type="ECO:0000313" key="1">
    <source>
        <dbReference type="EMBL" id="KAG7493899.1"/>
    </source>
</evidence>
<dbReference type="AlphaFoldDB" id="A0AAV6QNP8"/>
<dbReference type="EMBL" id="JAGKHQ010000016">
    <property type="protein sequence ID" value="KAG7493899.1"/>
    <property type="molecule type" value="Genomic_DNA"/>
</dbReference>
<reference evidence="1 2" key="1">
    <citation type="journal article" date="2021" name="Sci. Rep.">
        <title>Chromosome anchoring in Senegalese sole (Solea senegalensis) reveals sex-associated markers and genome rearrangements in flatfish.</title>
        <authorList>
            <person name="Guerrero-Cozar I."/>
            <person name="Gomez-Garrido J."/>
            <person name="Berbel C."/>
            <person name="Martinez-Blanch J.F."/>
            <person name="Alioto T."/>
            <person name="Claros M.G."/>
            <person name="Gagnaire P.A."/>
            <person name="Manchado M."/>
        </authorList>
    </citation>
    <scope>NUCLEOTIDE SEQUENCE [LARGE SCALE GENOMIC DNA]</scope>
    <source>
        <strain evidence="1">Sse05_10M</strain>
    </source>
</reference>
<proteinExistence type="predicted"/>
<accession>A0AAV6QNP8</accession>
<gene>
    <name evidence="1" type="ORF">JOB18_018686</name>
</gene>
<keyword evidence="2" id="KW-1185">Reference proteome</keyword>
<sequence length="95" mass="11207">MTCEHVCDVLEHVLARLPFGACFYKLRQLQVLFVRPQCRITTVPSCHQRKARRVISLTSHCRRGYYSVHYTTDRENYAFNCGVFQRSLDNHLQNC</sequence>
<organism evidence="1 2">
    <name type="scientific">Solea senegalensis</name>
    <name type="common">Senegalese sole</name>
    <dbReference type="NCBI Taxonomy" id="28829"/>
    <lineage>
        <taxon>Eukaryota</taxon>
        <taxon>Metazoa</taxon>
        <taxon>Chordata</taxon>
        <taxon>Craniata</taxon>
        <taxon>Vertebrata</taxon>
        <taxon>Euteleostomi</taxon>
        <taxon>Actinopterygii</taxon>
        <taxon>Neopterygii</taxon>
        <taxon>Teleostei</taxon>
        <taxon>Neoteleostei</taxon>
        <taxon>Acanthomorphata</taxon>
        <taxon>Carangaria</taxon>
        <taxon>Pleuronectiformes</taxon>
        <taxon>Pleuronectoidei</taxon>
        <taxon>Soleidae</taxon>
        <taxon>Solea</taxon>
    </lineage>
</organism>
<comment type="caution">
    <text evidence="1">The sequence shown here is derived from an EMBL/GenBank/DDBJ whole genome shotgun (WGS) entry which is preliminary data.</text>
</comment>
<dbReference type="Proteomes" id="UP000693946">
    <property type="component" value="Linkage Group LG4"/>
</dbReference>
<name>A0AAV6QNP8_SOLSE</name>
<protein>
    <submittedName>
        <fullName evidence="1">Uncharacterized protein</fullName>
    </submittedName>
</protein>
<evidence type="ECO:0000313" key="2">
    <source>
        <dbReference type="Proteomes" id="UP000693946"/>
    </source>
</evidence>